<keyword evidence="1" id="KW-0812">Transmembrane</keyword>
<keyword evidence="1" id="KW-0472">Membrane</keyword>
<gene>
    <name evidence="2" type="ORF">FF011L_03830</name>
</gene>
<protein>
    <submittedName>
        <fullName evidence="2">Uncharacterized protein</fullName>
    </submittedName>
</protein>
<evidence type="ECO:0000313" key="3">
    <source>
        <dbReference type="Proteomes" id="UP000320672"/>
    </source>
</evidence>
<name>A0A517M9U7_9BACT</name>
<accession>A0A517M9U7</accession>
<reference evidence="2 3" key="1">
    <citation type="submission" date="2019-02" db="EMBL/GenBank/DDBJ databases">
        <title>Deep-cultivation of Planctomycetes and their phenomic and genomic characterization uncovers novel biology.</title>
        <authorList>
            <person name="Wiegand S."/>
            <person name="Jogler M."/>
            <person name="Boedeker C."/>
            <person name="Pinto D."/>
            <person name="Vollmers J."/>
            <person name="Rivas-Marin E."/>
            <person name="Kohn T."/>
            <person name="Peeters S.H."/>
            <person name="Heuer A."/>
            <person name="Rast P."/>
            <person name="Oberbeckmann S."/>
            <person name="Bunk B."/>
            <person name="Jeske O."/>
            <person name="Meyerdierks A."/>
            <person name="Storesund J.E."/>
            <person name="Kallscheuer N."/>
            <person name="Luecker S."/>
            <person name="Lage O.M."/>
            <person name="Pohl T."/>
            <person name="Merkel B.J."/>
            <person name="Hornburger P."/>
            <person name="Mueller R.-W."/>
            <person name="Bruemmer F."/>
            <person name="Labrenz M."/>
            <person name="Spormann A.M."/>
            <person name="Op den Camp H."/>
            <person name="Overmann J."/>
            <person name="Amann R."/>
            <person name="Jetten M.S.M."/>
            <person name="Mascher T."/>
            <person name="Medema M.H."/>
            <person name="Devos D.P."/>
            <person name="Kaster A.-K."/>
            <person name="Ovreas L."/>
            <person name="Rohde M."/>
            <person name="Galperin M.Y."/>
            <person name="Jogler C."/>
        </authorList>
    </citation>
    <scope>NUCLEOTIDE SEQUENCE [LARGE SCALE GENOMIC DNA]</scope>
    <source>
        <strain evidence="2 3">FF011L</strain>
    </source>
</reference>
<organism evidence="2 3">
    <name type="scientific">Roseimaritima multifibrata</name>
    <dbReference type="NCBI Taxonomy" id="1930274"/>
    <lineage>
        <taxon>Bacteria</taxon>
        <taxon>Pseudomonadati</taxon>
        <taxon>Planctomycetota</taxon>
        <taxon>Planctomycetia</taxon>
        <taxon>Pirellulales</taxon>
        <taxon>Pirellulaceae</taxon>
        <taxon>Roseimaritima</taxon>
    </lineage>
</organism>
<dbReference type="EMBL" id="CP036262">
    <property type="protein sequence ID" value="QDS91652.1"/>
    <property type="molecule type" value="Genomic_DNA"/>
</dbReference>
<evidence type="ECO:0000256" key="1">
    <source>
        <dbReference type="SAM" id="Phobius"/>
    </source>
</evidence>
<dbReference type="Proteomes" id="UP000320672">
    <property type="component" value="Chromosome"/>
</dbReference>
<sequence>MRITKCKMTDPASHFAFLIFHYSILILLVSRTASGIARHESVAALPWPGENTLRRAAEPTKLLAKKLANRRISNENYKMQKN</sequence>
<keyword evidence="3" id="KW-1185">Reference proteome</keyword>
<dbReference type="KEGG" id="rml:FF011L_03830"/>
<dbReference type="AlphaFoldDB" id="A0A517M9U7"/>
<keyword evidence="1" id="KW-1133">Transmembrane helix</keyword>
<evidence type="ECO:0000313" key="2">
    <source>
        <dbReference type="EMBL" id="QDS91652.1"/>
    </source>
</evidence>
<feature type="transmembrane region" description="Helical" evidence="1">
    <location>
        <begin position="12"/>
        <end position="29"/>
    </location>
</feature>
<proteinExistence type="predicted"/>